<proteinExistence type="inferred from homology"/>
<dbReference type="InterPro" id="IPR017508">
    <property type="entry name" value="HipA_N1"/>
</dbReference>
<evidence type="ECO:0000313" key="7">
    <source>
        <dbReference type="Proteomes" id="UP001475781"/>
    </source>
</evidence>
<keyword evidence="3" id="KW-0418">Kinase</keyword>
<organism evidence="6 7">
    <name type="scientific">Marinobacter metalliresistant</name>
    <dbReference type="NCBI Taxonomy" id="2961995"/>
    <lineage>
        <taxon>Bacteria</taxon>
        <taxon>Pseudomonadati</taxon>
        <taxon>Pseudomonadota</taxon>
        <taxon>Gammaproteobacteria</taxon>
        <taxon>Pseudomonadales</taxon>
        <taxon>Marinobacteraceae</taxon>
        <taxon>Marinobacter</taxon>
    </lineage>
</organism>
<evidence type="ECO:0000256" key="2">
    <source>
        <dbReference type="ARBA" id="ARBA00022679"/>
    </source>
</evidence>
<dbReference type="RefSeq" id="WP_303285373.1">
    <property type="nucleotide sequence ID" value="NZ_CP101118.1"/>
</dbReference>
<dbReference type="NCBIfam" id="TIGR03071">
    <property type="entry name" value="couple_hipA"/>
    <property type="match status" value="1"/>
</dbReference>
<evidence type="ECO:0000259" key="5">
    <source>
        <dbReference type="Pfam" id="PF13657"/>
    </source>
</evidence>
<dbReference type="Pfam" id="PF07804">
    <property type="entry name" value="HipA_C"/>
    <property type="match status" value="1"/>
</dbReference>
<feature type="domain" description="HipA N-terminal subdomain 1" evidence="5">
    <location>
        <begin position="5"/>
        <end position="100"/>
    </location>
</feature>
<dbReference type="Pfam" id="PF13657">
    <property type="entry name" value="Couple_hipA"/>
    <property type="match status" value="1"/>
</dbReference>
<reference evidence="6 7" key="1">
    <citation type="submission" date="2022-07" db="EMBL/GenBank/DDBJ databases">
        <title>A copper resistant bacterium isolated from sediment samples of deep sea hydrothermal areas.</title>
        <authorList>
            <person name="Zeng X."/>
        </authorList>
    </citation>
    <scope>NUCLEOTIDE SEQUENCE [LARGE SCALE GENOMIC DNA]</scope>
    <source>
        <strain evidence="7">CuT 6</strain>
    </source>
</reference>
<sequence>MSDELDVHVHQRPAGRLFRESGEYVFSYSGQARPDAFVSLTMPVRKKDYTHPQLHPVFEMHLPEGYLLAVIKKQFAKLTDTDDFGLLRLLAPNIRGRIEFNPDDHPGERSLSLDTLLHSGNPDLFEELVSRFALRSALSGVQPKVLATLENKATLHLEDYIVKAWGPDYPELALNEYCCMLACQNAGIPVPEFYLSDDESLFIMKRFDLKDSGVALGFEDMCVLQAKQREEKYTGSYEQIAKTIKTFVSAENKAASLEQFFKMIVLNNILQNGDAHLKNFGLVYESIDAIRLAPAYDVVCTTAYIRQDISALTLMGSKKWWPRKHLERFGIQVCDLSSARTRELYEQCLKAIDKVQRYIEERLSRAPAGAKADVLDHLHTLIATETATSKPARE</sequence>
<keyword evidence="7" id="KW-1185">Reference proteome</keyword>
<dbReference type="InterPro" id="IPR052028">
    <property type="entry name" value="HipA_Ser/Thr_kinase"/>
</dbReference>
<protein>
    <submittedName>
        <fullName evidence="6">Type II toxin-antitoxin system HipA family toxin</fullName>
    </submittedName>
</protein>
<dbReference type="Proteomes" id="UP001475781">
    <property type="component" value="Chromosome"/>
</dbReference>
<dbReference type="Gene3D" id="1.10.1070.20">
    <property type="match status" value="1"/>
</dbReference>
<evidence type="ECO:0000256" key="1">
    <source>
        <dbReference type="ARBA" id="ARBA00010164"/>
    </source>
</evidence>
<dbReference type="InterPro" id="IPR012893">
    <property type="entry name" value="HipA-like_C"/>
</dbReference>
<dbReference type="PANTHER" id="PTHR37419:SF1">
    <property type="entry name" value="SERINE_THREONINE-PROTEIN KINASE TOXIN HIPA"/>
    <property type="match status" value="1"/>
</dbReference>
<feature type="domain" description="HipA-like C-terminal" evidence="4">
    <location>
        <begin position="137"/>
        <end position="354"/>
    </location>
</feature>
<evidence type="ECO:0000313" key="6">
    <source>
        <dbReference type="EMBL" id="WZF89682.1"/>
    </source>
</evidence>
<comment type="similarity">
    <text evidence="1">Belongs to the HipA Ser/Thr kinase family.</text>
</comment>
<gene>
    <name evidence="6" type="ORF">NLK58_05645</name>
</gene>
<name>A0ABZ2W4I7_9GAMM</name>
<evidence type="ECO:0000259" key="4">
    <source>
        <dbReference type="Pfam" id="PF07804"/>
    </source>
</evidence>
<keyword evidence="2" id="KW-0808">Transferase</keyword>
<evidence type="ECO:0000256" key="3">
    <source>
        <dbReference type="ARBA" id="ARBA00022777"/>
    </source>
</evidence>
<dbReference type="PANTHER" id="PTHR37419">
    <property type="entry name" value="SERINE/THREONINE-PROTEIN KINASE TOXIN HIPA"/>
    <property type="match status" value="1"/>
</dbReference>
<accession>A0ABZ2W4I7</accession>
<dbReference type="EMBL" id="CP101118">
    <property type="protein sequence ID" value="WZF89682.1"/>
    <property type="molecule type" value="Genomic_DNA"/>
</dbReference>